<dbReference type="GO" id="GO:0050416">
    <property type="term" value="F:formimidoylglutamate deiminase activity"/>
    <property type="evidence" value="ECO:0007669"/>
    <property type="project" value="UniProtKB-EC"/>
</dbReference>
<dbReference type="NCBIfam" id="NF006681">
    <property type="entry name" value="PRK09229.1-2"/>
    <property type="match status" value="1"/>
</dbReference>
<dbReference type="Gene3D" id="3.20.20.140">
    <property type="entry name" value="Metal-dependent hydrolases"/>
    <property type="match status" value="1"/>
</dbReference>
<dbReference type="Proteomes" id="UP001202281">
    <property type="component" value="Unassembled WGS sequence"/>
</dbReference>
<name>A0ABT0BRG7_9SPHN</name>
<dbReference type="NCBIfam" id="TIGR02022">
    <property type="entry name" value="hutF"/>
    <property type="match status" value="1"/>
</dbReference>
<sequence length="445" mass="47752">MTAIWFAQALLPDGWASGVRVRINGGRIGTVETDTVPEAGDERFATGLPGLPNLHSHAFQRLMAGLAETRLGPESDDFWSWRDLMYRIAGQISPEDVAAIAAMAYAEMLEAGFTRVGEFHYLHHQPDGRPYDNPAEMAAAIAAAAQETGIALTLLPVFYAHAGFGGMAPDKRQQRFICNLDRYATLREASREVIAPLPGAVLGMAPHSLRAVTPDELPALLTLAPEGPIHIHIAEQAKEVEECLSWSGQRPVEWLLDHHDASPRWCLIHATHVDQAELANIAASGAVVGLCPVTEANLGDGIFPAAGFMAAGGTFGIGSDSNVRIDAAEELRWLEYGQRLSRQQRTVLAKPDRSNGRMLFDAALAGGGKALGATPALEAGAPADIVALAPDPVGPGDYALDRWIFGNGRIDSVWRNGCRMVSQGRHCQRDAIERRFAAVAGKLAV</sequence>
<dbReference type="Gene3D" id="2.30.40.10">
    <property type="entry name" value="Urease, subunit C, domain 1"/>
    <property type="match status" value="1"/>
</dbReference>
<protein>
    <submittedName>
        <fullName evidence="7">Formimidoylglutamate deiminase</fullName>
        <ecNumber evidence="7">3.5.3.13</ecNumber>
    </submittedName>
</protein>
<feature type="domain" description="Amidohydrolase-related" evidence="5">
    <location>
        <begin position="48"/>
        <end position="417"/>
    </location>
</feature>
<evidence type="ECO:0000256" key="4">
    <source>
        <dbReference type="ARBA" id="ARBA00022833"/>
    </source>
</evidence>
<evidence type="ECO:0000256" key="1">
    <source>
        <dbReference type="ARBA" id="ARBA00001947"/>
    </source>
</evidence>
<keyword evidence="4" id="KW-0862">Zinc</keyword>
<comment type="cofactor">
    <cofactor evidence="1">
        <name>Zn(2+)</name>
        <dbReference type="ChEBI" id="CHEBI:29105"/>
    </cofactor>
</comment>
<dbReference type="InterPro" id="IPR051607">
    <property type="entry name" value="Metallo-dep_hydrolases"/>
</dbReference>
<dbReference type="SUPFAM" id="SSF51556">
    <property type="entry name" value="Metallo-dependent hydrolases"/>
    <property type="match status" value="1"/>
</dbReference>
<evidence type="ECO:0000256" key="2">
    <source>
        <dbReference type="ARBA" id="ARBA00022723"/>
    </source>
</evidence>
<reference evidence="7 8" key="1">
    <citation type="submission" date="2022-04" db="EMBL/GenBank/DDBJ databases">
        <title>Identification of a novel bacterium isolated from mangrove sediments.</title>
        <authorList>
            <person name="Pan X."/>
        </authorList>
    </citation>
    <scope>NUCLEOTIDE SEQUENCE [LARGE SCALE GENOMIC DNA]</scope>
    <source>
        <strain evidence="7 8">B2638</strain>
    </source>
</reference>
<dbReference type="PANTHER" id="PTHR11271:SF48">
    <property type="entry name" value="AMIDOHYDROLASE-RELATED DOMAIN-CONTAINING PROTEIN"/>
    <property type="match status" value="1"/>
</dbReference>
<organism evidence="7 8">
    <name type="scientific">Novosphingobium beihaiensis</name>
    <dbReference type="NCBI Taxonomy" id="2930389"/>
    <lineage>
        <taxon>Bacteria</taxon>
        <taxon>Pseudomonadati</taxon>
        <taxon>Pseudomonadota</taxon>
        <taxon>Alphaproteobacteria</taxon>
        <taxon>Sphingomonadales</taxon>
        <taxon>Sphingomonadaceae</taxon>
        <taxon>Novosphingobium</taxon>
    </lineage>
</organism>
<dbReference type="EC" id="3.5.3.13" evidence="7"/>
<evidence type="ECO:0000259" key="6">
    <source>
        <dbReference type="Pfam" id="PF22429"/>
    </source>
</evidence>
<dbReference type="InterPro" id="IPR010252">
    <property type="entry name" value="HutF"/>
</dbReference>
<evidence type="ECO:0000313" key="7">
    <source>
        <dbReference type="EMBL" id="MCJ2187647.1"/>
    </source>
</evidence>
<dbReference type="InterPro" id="IPR011059">
    <property type="entry name" value="Metal-dep_hydrolase_composite"/>
</dbReference>
<dbReference type="InterPro" id="IPR032466">
    <property type="entry name" value="Metal_Hydrolase"/>
</dbReference>
<dbReference type="EMBL" id="JALHLG010000016">
    <property type="protein sequence ID" value="MCJ2187647.1"/>
    <property type="molecule type" value="Genomic_DNA"/>
</dbReference>
<dbReference type="NCBIfam" id="NF006683">
    <property type="entry name" value="PRK09229.1-4"/>
    <property type="match status" value="1"/>
</dbReference>
<dbReference type="PANTHER" id="PTHR11271">
    <property type="entry name" value="GUANINE DEAMINASE"/>
    <property type="match status" value="1"/>
</dbReference>
<evidence type="ECO:0000259" key="5">
    <source>
        <dbReference type="Pfam" id="PF01979"/>
    </source>
</evidence>
<dbReference type="InterPro" id="IPR055156">
    <property type="entry name" value="HutF-like_N"/>
</dbReference>
<comment type="caution">
    <text evidence="7">The sequence shown here is derived from an EMBL/GenBank/DDBJ whole genome shotgun (WGS) entry which is preliminary data.</text>
</comment>
<dbReference type="NCBIfam" id="NF006684">
    <property type="entry name" value="PRK09229.1-5"/>
    <property type="match status" value="1"/>
</dbReference>
<evidence type="ECO:0000313" key="8">
    <source>
        <dbReference type="Proteomes" id="UP001202281"/>
    </source>
</evidence>
<keyword evidence="2" id="KW-0479">Metal-binding</keyword>
<proteinExistence type="predicted"/>
<gene>
    <name evidence="7" type="ORF">MTR66_12575</name>
</gene>
<accession>A0ABT0BRG7</accession>
<evidence type="ECO:0000256" key="3">
    <source>
        <dbReference type="ARBA" id="ARBA00022801"/>
    </source>
</evidence>
<dbReference type="Pfam" id="PF01979">
    <property type="entry name" value="Amidohydro_1"/>
    <property type="match status" value="1"/>
</dbReference>
<dbReference type="InterPro" id="IPR006680">
    <property type="entry name" value="Amidohydro-rel"/>
</dbReference>
<keyword evidence="3 7" id="KW-0378">Hydrolase</keyword>
<keyword evidence="8" id="KW-1185">Reference proteome</keyword>
<dbReference type="RefSeq" id="WP_243921535.1">
    <property type="nucleotide sequence ID" value="NZ_JALHLG010000016.1"/>
</dbReference>
<dbReference type="Pfam" id="PF22429">
    <property type="entry name" value="HutF_N"/>
    <property type="match status" value="1"/>
</dbReference>
<feature type="domain" description="Formimidoylglutamate deiminase N-terminal" evidence="6">
    <location>
        <begin position="1"/>
        <end position="43"/>
    </location>
</feature>